<protein>
    <submittedName>
        <fullName evidence="1">Uncharacterized protein</fullName>
    </submittedName>
</protein>
<accession>A0AAU8GBI3</accession>
<sequence>MQSILSNIQTIDDLKTKIYPILDFQDEFVRKIPPCEKYLWENKNLQNFKINLNEINRLYVATNKNNMLYELVARVLYKNELLFIELRAYYEDLLDVSNKCIYGGGHIYICQNANIFFHAIATKYDQLKTFDSLKKDTYVLDSSHIYNYIAKYLLHDDLNMFYDKELAKIKHLKKIQLFATMKYYNQKSKGIAENLNEYANIYEAIEDYYSKIANIAYKI</sequence>
<reference evidence="1" key="1">
    <citation type="submission" date="2024-06" db="EMBL/GenBank/DDBJ databases">
        <title>North American crayfish harbour diverse members of the Nudiviridae.</title>
        <authorList>
            <person name="Stratton C."/>
            <person name="Bojko J."/>
        </authorList>
    </citation>
    <scope>NUCLEOTIDE SEQUENCE</scope>
    <source>
        <strain evidence="1">142H</strain>
    </source>
</reference>
<evidence type="ECO:0000313" key="1">
    <source>
        <dbReference type="EMBL" id="XCH39278.1"/>
    </source>
</evidence>
<gene>
    <name evidence="1" type="ORF">FpNV_033</name>
</gene>
<organism evidence="1">
    <name type="scientific">Faxonius propinquus nudivirus</name>
    <dbReference type="NCBI Taxonomy" id="3139431"/>
    <lineage>
        <taxon>Viruses</taxon>
        <taxon>Viruses incertae sedis</taxon>
        <taxon>Naldaviricetes</taxon>
        <taxon>Lefavirales</taxon>
        <taxon>Nudiviridae</taxon>
    </lineage>
</organism>
<dbReference type="EMBL" id="PP955094">
    <property type="protein sequence ID" value="XCH39278.1"/>
    <property type="molecule type" value="Genomic_DNA"/>
</dbReference>
<proteinExistence type="predicted"/>
<name>A0AAU8GBI3_9VIRU</name>